<dbReference type="InterPro" id="IPR029058">
    <property type="entry name" value="AB_hydrolase_fold"/>
</dbReference>
<dbReference type="InterPro" id="IPR001375">
    <property type="entry name" value="Peptidase_S9_cat"/>
</dbReference>
<feature type="domain" description="Peptidase S9 prolyl oligopeptidase catalytic" evidence="2">
    <location>
        <begin position="180"/>
        <end position="318"/>
    </location>
</feature>
<proteinExistence type="predicted"/>
<evidence type="ECO:0000259" key="2">
    <source>
        <dbReference type="Pfam" id="PF00326"/>
    </source>
</evidence>
<dbReference type="PANTHER" id="PTHR22946:SF0">
    <property type="entry name" value="DIENELACTONE HYDROLASE DOMAIN-CONTAINING PROTEIN"/>
    <property type="match status" value="1"/>
</dbReference>
<evidence type="ECO:0000313" key="3">
    <source>
        <dbReference type="EMBL" id="QWG05517.1"/>
    </source>
</evidence>
<dbReference type="EMBL" id="CP076133">
    <property type="protein sequence ID" value="QWG05517.1"/>
    <property type="molecule type" value="Genomic_DNA"/>
</dbReference>
<protein>
    <submittedName>
        <fullName evidence="3">Dienelactone hydrolase family protein</fullName>
    </submittedName>
</protein>
<evidence type="ECO:0000256" key="1">
    <source>
        <dbReference type="SAM" id="SignalP"/>
    </source>
</evidence>
<dbReference type="GO" id="GO:0008236">
    <property type="term" value="F:serine-type peptidase activity"/>
    <property type="evidence" value="ECO:0007669"/>
    <property type="project" value="InterPro"/>
</dbReference>
<dbReference type="KEGG" id="fya:KMW28_24160"/>
<dbReference type="InterPro" id="IPR050261">
    <property type="entry name" value="FrsA_esterase"/>
</dbReference>
<accession>A0AAX1NDD8</accession>
<dbReference type="GO" id="GO:0006508">
    <property type="term" value="P:proteolysis"/>
    <property type="evidence" value="ECO:0007669"/>
    <property type="project" value="InterPro"/>
</dbReference>
<keyword evidence="4" id="KW-1185">Reference proteome</keyword>
<gene>
    <name evidence="3" type="ORF">KMW28_24160</name>
</gene>
<dbReference type="SUPFAM" id="SSF53474">
    <property type="entry name" value="alpha/beta-Hydrolases"/>
    <property type="match status" value="1"/>
</dbReference>
<keyword evidence="3" id="KW-0378">Hydrolase</keyword>
<dbReference type="RefSeq" id="WP_169661832.1">
    <property type="nucleotide sequence ID" value="NZ_CP076133.1"/>
</dbReference>
<dbReference type="Gene3D" id="3.40.50.1820">
    <property type="entry name" value="alpha/beta hydrolase"/>
    <property type="match status" value="1"/>
</dbReference>
<name>A0AAX1NDD8_9BACT</name>
<evidence type="ECO:0000313" key="4">
    <source>
        <dbReference type="Proteomes" id="UP000678679"/>
    </source>
</evidence>
<dbReference type="PANTHER" id="PTHR22946">
    <property type="entry name" value="DIENELACTONE HYDROLASE DOMAIN-CONTAINING PROTEIN-RELATED"/>
    <property type="match status" value="1"/>
</dbReference>
<sequence>MKYFITFFLLLTTVFLPLSYAQNPQELWGNFDPDAGDFNEEIIYEHTDANGIYEKHTYISAYFKGKEIRVYCEFKKKADATNAPALLDVHGWMARPRPNQEFVEDGWAVLAHDYCGKTEENNSSDLRANYTKYPEGLEYGNMNPDYGYENRKSKYKDSGEQISDPTETDDYLWYVLQRRALSYLLAQDGVDNTRVGAQGYSYGGTIMWNLAMDERIDAMVAYFGVGFLEYYRTKQVWMYNNPYNEPAKTSGEEMYLESIAPQAHAPYIKAASLWLNGSNDHHGGHERGETMFDNFQADVPWNFAIQPKAFHATDKLGDDAKIWLEKHVLGVDHYFPARPTSSITLDAEGVPFYSVSPAQPENVTAVEVWYALKNPNNNTRTWIEAPSTKDGNNWTASLPVSNIDDYVFGFSKIDYDNNTVISGDFEAEIPSNLGDAKATLEPEAPDPTDWENAGGAIEVPGGVEAFYPVENKPISNDIFKEPFYKAPQGASFKIRYYGTQPQKLFVRVNEKYVFNFETGAHNTDVQEINIPASALRNSNDANDIMGEWSVADLIEVGPEDGQEITKVAFVALEWGEEDVMPNQVVYQFDGTEDRILAQNHNITTEVIANPSSEGMPDQDQVTKVTRQNTEEASIILPLGGEIQIGSNNEVSLYLYQEEGAVPTSNDLTLTLRNNTTGVHISQTLPISTHGQWGEYVFDFDGELNSDGSAVYNRIYSEMTLSFGTNSENIEGVVYYVSNIYGPEVSFEGTNTRLKELRVNNIKLADFDPSILRYTIDLPYGSLEVPTITAAVEDPEATYEIMEAGNVYKETVVRVTAKNGYTQRDYRIRFNAPGRKIFDANNKHAVDFQWRLVRSDTATVENPVPDHVVGEGVKVLKVTRNQNADATVEFIFKDGSWLAGEDKLFRIQVLQKSGQEDYPAGNRIGFYAGWEKTDGFDRGTFQNIEVQDQWIEYTFDLNDNNVEVGNDFRKVLVYFGNGSTLPGTEYYLALVEGPSISYNYDANLKSIHVDGELLTTFHPDELSYTIELPYGTTGQLPTIEGTANSMLSTVEVSTIADYTEEQTITVTAENGTQKVYSINYVETALSTNALLSDLIVDGATIDGFDPNKEDYAIELPYGSNISDLPEIIALTQDEYATVDIQNATTLPGEATITVTAQDTNVTKVYKISFTVSKNTDATLKSLGYNSMQIENFNPSNYTYSVEFPYDFEGVPTIEAALSDENAMMTITNITEIPGTATVKVVAEDAKTTLTYSVQFSLGDIPISDDASLSSLKYNGTSIENFTSDQFSYTVALPLEYEGLPLLEAVASDEKAVVKITDVTTLPAVALVEIMAEDGVTELVYMVAFSKEDAPLSIGDNPTNIKVFKSTSNTITVTSDELLNGKTLLAFDLSGRIILKQSLKDKRQDFNITNNGLMIIHIIDNKEALIFKLF</sequence>
<reference evidence="3 4" key="1">
    <citation type="submission" date="2021-05" db="EMBL/GenBank/DDBJ databases">
        <title>Comparative genomic studies on the polysaccharide-degrading batcterial strains of the Flammeovirga genus.</title>
        <authorList>
            <person name="Zewei F."/>
            <person name="Zheng Z."/>
            <person name="Yu L."/>
            <person name="Ruyue G."/>
            <person name="Yanhong M."/>
            <person name="Yuanyuan C."/>
            <person name="Jingyan G."/>
            <person name="Wenjun H."/>
        </authorList>
    </citation>
    <scope>NUCLEOTIDE SEQUENCE [LARGE SCALE GENOMIC DNA]</scope>
    <source>
        <strain evidence="3 4">NBRC:100898</strain>
    </source>
</reference>
<dbReference type="Pfam" id="PF00326">
    <property type="entry name" value="Peptidase_S9"/>
    <property type="match status" value="1"/>
</dbReference>
<feature type="chain" id="PRO_5043421270" evidence="1">
    <location>
        <begin position="22"/>
        <end position="1428"/>
    </location>
</feature>
<keyword evidence="1" id="KW-0732">Signal</keyword>
<dbReference type="Proteomes" id="UP000678679">
    <property type="component" value="Chromosome 2"/>
</dbReference>
<organism evidence="3 4">
    <name type="scientific">Flammeovirga yaeyamensis</name>
    <dbReference type="NCBI Taxonomy" id="367791"/>
    <lineage>
        <taxon>Bacteria</taxon>
        <taxon>Pseudomonadati</taxon>
        <taxon>Bacteroidota</taxon>
        <taxon>Cytophagia</taxon>
        <taxon>Cytophagales</taxon>
        <taxon>Flammeovirgaceae</taxon>
        <taxon>Flammeovirga</taxon>
    </lineage>
</organism>
<feature type="signal peptide" evidence="1">
    <location>
        <begin position="1"/>
        <end position="21"/>
    </location>
</feature>